<organism evidence="1 2">
    <name type="scientific">Sphingobium algorifonticola</name>
    <dbReference type="NCBI Taxonomy" id="2008318"/>
    <lineage>
        <taxon>Bacteria</taxon>
        <taxon>Pseudomonadati</taxon>
        <taxon>Pseudomonadota</taxon>
        <taxon>Alphaproteobacteria</taxon>
        <taxon>Sphingomonadales</taxon>
        <taxon>Sphingomonadaceae</taxon>
        <taxon>Sphingobium</taxon>
    </lineage>
</organism>
<gene>
    <name evidence="1" type="ORF">ENE74_02080</name>
</gene>
<proteinExistence type="predicted"/>
<accession>A0A437JC06</accession>
<evidence type="ECO:0008006" key="3">
    <source>
        <dbReference type="Google" id="ProtNLM"/>
    </source>
</evidence>
<comment type="caution">
    <text evidence="1">The sequence shown here is derived from an EMBL/GenBank/DDBJ whole genome shotgun (WGS) entry which is preliminary data.</text>
</comment>
<dbReference type="Proteomes" id="UP000282977">
    <property type="component" value="Unassembled WGS sequence"/>
</dbReference>
<sequence length="220" mass="24014">MREADMANGGKGKGRARQDGGIAVYSGPLVLQSCARGDGTTRRQLRKARKDGWTDARRALFLQVLAATCNVREGCRAAGLHYSSAYDLRQRDPAFAEAWDDAIEQSYCELEMRMLRDCLHGAERVEVIREGHGPMARVKATKTVTAVPHAIALRLLQAHRATVEARRAARLAMQQGGQQGGQQGARPDAPDVVARMKAEMDAMAARYAANRAMIEAQARG</sequence>
<keyword evidence="2" id="KW-1185">Reference proteome</keyword>
<reference evidence="1 2" key="1">
    <citation type="submission" date="2019-01" db="EMBL/GenBank/DDBJ databases">
        <authorList>
            <person name="Chen W.-M."/>
        </authorList>
    </citation>
    <scope>NUCLEOTIDE SEQUENCE [LARGE SCALE GENOMIC DNA]</scope>
    <source>
        <strain evidence="1 2">TLA-22</strain>
    </source>
</reference>
<protein>
    <recommendedName>
        <fullName evidence="3">Terminase small subunit</fullName>
    </recommendedName>
</protein>
<dbReference type="RefSeq" id="WP_164847355.1">
    <property type="nucleotide sequence ID" value="NZ_RZUL01000001.1"/>
</dbReference>
<name>A0A437JC06_9SPHN</name>
<dbReference type="PROSITE" id="PS51257">
    <property type="entry name" value="PROKAR_LIPOPROTEIN"/>
    <property type="match status" value="1"/>
</dbReference>
<evidence type="ECO:0000313" key="2">
    <source>
        <dbReference type="Proteomes" id="UP000282977"/>
    </source>
</evidence>
<dbReference type="EMBL" id="RZUL01000001">
    <property type="protein sequence ID" value="RVT43439.1"/>
    <property type="molecule type" value="Genomic_DNA"/>
</dbReference>
<dbReference type="AlphaFoldDB" id="A0A437JC06"/>
<evidence type="ECO:0000313" key="1">
    <source>
        <dbReference type="EMBL" id="RVT43439.1"/>
    </source>
</evidence>